<organism evidence="9 10">
    <name type="scientific">Euplotes crassus</name>
    <dbReference type="NCBI Taxonomy" id="5936"/>
    <lineage>
        <taxon>Eukaryota</taxon>
        <taxon>Sar</taxon>
        <taxon>Alveolata</taxon>
        <taxon>Ciliophora</taxon>
        <taxon>Intramacronucleata</taxon>
        <taxon>Spirotrichea</taxon>
        <taxon>Hypotrichia</taxon>
        <taxon>Euplotida</taxon>
        <taxon>Euplotidae</taxon>
        <taxon>Moneuplotes</taxon>
    </lineage>
</organism>
<dbReference type="GO" id="GO:0046872">
    <property type="term" value="F:metal ion binding"/>
    <property type="evidence" value="ECO:0007669"/>
    <property type="project" value="UniProtKB-KW"/>
</dbReference>
<keyword evidence="1 5" id="KW-0479">Metal-binding</keyword>
<evidence type="ECO:0000256" key="6">
    <source>
        <dbReference type="SAM" id="MobiDB-lite"/>
    </source>
</evidence>
<dbReference type="GO" id="GO:0004114">
    <property type="term" value="F:3',5'-cyclic-nucleotide phosphodiesterase activity"/>
    <property type="evidence" value="ECO:0007669"/>
    <property type="project" value="InterPro"/>
</dbReference>
<accession>A0AAD2DC30</accession>
<feature type="binding site" evidence="5">
    <location>
        <position position="555"/>
    </location>
    <ligand>
        <name>Zn(2+)</name>
        <dbReference type="ChEBI" id="CHEBI:29105"/>
        <label>1</label>
    </ligand>
</feature>
<dbReference type="InterPro" id="IPR023088">
    <property type="entry name" value="PDEase"/>
</dbReference>
<feature type="binding site" evidence="5">
    <location>
        <position position="405"/>
    </location>
    <ligand>
        <name>Zn(2+)</name>
        <dbReference type="ChEBI" id="CHEBI:29105"/>
        <label>1</label>
    </ligand>
</feature>
<dbReference type="EMBL" id="CAMPGE010029555">
    <property type="protein sequence ID" value="CAI2387036.1"/>
    <property type="molecule type" value="Genomic_DNA"/>
</dbReference>
<evidence type="ECO:0000256" key="7">
    <source>
        <dbReference type="SAM" id="Phobius"/>
    </source>
</evidence>
<dbReference type="PANTHER" id="PTHR11347">
    <property type="entry name" value="CYCLIC NUCLEOTIDE PHOSPHODIESTERASE"/>
    <property type="match status" value="1"/>
</dbReference>
<evidence type="ECO:0000259" key="8">
    <source>
        <dbReference type="PROSITE" id="PS51845"/>
    </source>
</evidence>
<feature type="transmembrane region" description="Helical" evidence="7">
    <location>
        <begin position="127"/>
        <end position="151"/>
    </location>
</feature>
<protein>
    <recommendedName>
        <fullName evidence="8">PDEase domain-containing protein</fullName>
    </recommendedName>
</protein>
<feature type="binding site" evidence="4">
    <location>
        <position position="555"/>
    </location>
    <ligand>
        <name>AMP</name>
        <dbReference type="ChEBI" id="CHEBI:456215"/>
    </ligand>
</feature>
<reference evidence="9" key="1">
    <citation type="submission" date="2023-07" db="EMBL/GenBank/DDBJ databases">
        <authorList>
            <consortium name="AG Swart"/>
            <person name="Singh M."/>
            <person name="Singh A."/>
            <person name="Seah K."/>
            <person name="Emmerich C."/>
        </authorList>
    </citation>
    <scope>NUCLEOTIDE SEQUENCE</scope>
    <source>
        <strain evidence="9">DP1</strain>
    </source>
</reference>
<feature type="binding site" evidence="5">
    <location>
        <position position="444"/>
    </location>
    <ligand>
        <name>Zn(2+)</name>
        <dbReference type="ChEBI" id="CHEBI:29105"/>
        <label>2</label>
    </ligand>
</feature>
<sequence>MNNLRHLKKRNTLQDSHLFRRILIPDHDPQNSSIVGEKQEPQGNKSDPSISNRVLQAAISKFRKLSESEGEDIEAQINDKEEQIYGMVRLGQSLAFKILKSFTETLVMLLLGAYFLLMYYLDKDDKFRYALVPQMALQFALLLMVAVPQIGINGLKMFFRNRYLVVECSVIVLTLIFDIYEVSQSFAERVHILVGFGRVMRLVLFSVLITEVEQALVDNCGRNRRSDISAIEEQENLDNLLKSLYERCCSREKLIKAGLKRSVDLCEKYKNKLIAKSYQDDSSSETDEEDSDSIEAHEIKMREISETLHILNSKEEKYFQEGFDFATMESQYTLKMVLESAKDLEFDVFELQTKSVENEMYIFGMHIMTKDKYMDEFKISTKRMQNYLYALQSSYNQIAYHNKTHATDLSQTCYYYMHTCHMIDICKLSRVEQMAMLLAGFMHDTDHPGFNNAYMVNTSSPLAIRYNDKAVLENYHAAMGFKIMKGNRQCNIFDNLSKDQFRDFRTLIVDFVLSTDVAGHFPKMNQMGVRTSESDFDPSGKDKKLSTEFLFHMADVSNPTKPWSICKKWADLLFFEFFDQGDKERELGMEISFLMDRTTTNVAKAQDGFIKNMIRPAFCILEKVLPELSLNLKYMDENIDKWAKKVDQYSVDHHSHMQTKDIKAQEEEEEEKVQKPKISETSILQVESSPRFNYKISSARMSQIHHKPGLLAQIQDVQ</sequence>
<comment type="caution">
    <text evidence="9">The sequence shown here is derived from an EMBL/GenBank/DDBJ whole genome shotgun (WGS) entry which is preliminary data.</text>
</comment>
<evidence type="ECO:0000256" key="3">
    <source>
        <dbReference type="PIRSR" id="PIRSR623088-1"/>
    </source>
</evidence>
<feature type="active site" description="Proton donor" evidence="3">
    <location>
        <position position="401"/>
    </location>
</feature>
<dbReference type="PROSITE" id="PS51845">
    <property type="entry name" value="PDEASE_I_2"/>
    <property type="match status" value="1"/>
</dbReference>
<dbReference type="PRINTS" id="PR00387">
    <property type="entry name" value="PDIESTERASE1"/>
</dbReference>
<feature type="binding site" evidence="4">
    <location>
        <begin position="401"/>
        <end position="405"/>
    </location>
    <ligand>
        <name>AMP</name>
        <dbReference type="ChEBI" id="CHEBI:456215"/>
    </ligand>
</feature>
<evidence type="ECO:0000313" key="9">
    <source>
        <dbReference type="EMBL" id="CAI2387036.1"/>
    </source>
</evidence>
<dbReference type="InterPro" id="IPR002073">
    <property type="entry name" value="PDEase_catalytic_dom"/>
</dbReference>
<feature type="transmembrane region" description="Helical" evidence="7">
    <location>
        <begin position="102"/>
        <end position="121"/>
    </location>
</feature>
<dbReference type="Proteomes" id="UP001295684">
    <property type="component" value="Unassembled WGS sequence"/>
</dbReference>
<dbReference type="Pfam" id="PF00233">
    <property type="entry name" value="PDEase_I"/>
    <property type="match status" value="1"/>
</dbReference>
<dbReference type="AlphaFoldDB" id="A0AAD2DC30"/>
<feature type="binding site" evidence="5">
    <location>
        <position position="444"/>
    </location>
    <ligand>
        <name>Zn(2+)</name>
        <dbReference type="ChEBI" id="CHEBI:29105"/>
        <label>1</label>
    </ligand>
</feature>
<keyword evidence="7" id="KW-0812">Transmembrane</keyword>
<proteinExistence type="predicted"/>
<gene>
    <name evidence="9" type="ORF">ECRASSUSDP1_LOCUS28663</name>
</gene>
<feature type="domain" description="PDEase" evidence="8">
    <location>
        <begin position="326"/>
        <end position="649"/>
    </location>
</feature>
<evidence type="ECO:0000313" key="10">
    <source>
        <dbReference type="Proteomes" id="UP001295684"/>
    </source>
</evidence>
<name>A0AAD2DC30_EUPCR</name>
<dbReference type="Gene3D" id="1.10.1300.10">
    <property type="entry name" value="3'5'-cyclic nucleotide phosphodiesterase, catalytic domain"/>
    <property type="match status" value="1"/>
</dbReference>
<feature type="binding site" evidence="4">
    <location>
        <position position="444"/>
    </location>
    <ligand>
        <name>AMP</name>
        <dbReference type="ChEBI" id="CHEBI:456215"/>
    </ligand>
</feature>
<feature type="binding site" evidence="4">
    <location>
        <position position="606"/>
    </location>
    <ligand>
        <name>AMP</name>
        <dbReference type="ChEBI" id="CHEBI:456215"/>
    </ligand>
</feature>
<dbReference type="InterPro" id="IPR036971">
    <property type="entry name" value="PDEase_catalytic_dom_sf"/>
</dbReference>
<feature type="binding site" evidence="5">
    <location>
        <position position="443"/>
    </location>
    <ligand>
        <name>Zn(2+)</name>
        <dbReference type="ChEBI" id="CHEBI:29105"/>
        <label>1</label>
    </ligand>
</feature>
<keyword evidence="2" id="KW-0378">Hydrolase</keyword>
<evidence type="ECO:0000256" key="5">
    <source>
        <dbReference type="PIRSR" id="PIRSR623088-3"/>
    </source>
</evidence>
<dbReference type="SUPFAM" id="SSF109604">
    <property type="entry name" value="HD-domain/PDEase-like"/>
    <property type="match status" value="1"/>
</dbReference>
<keyword evidence="10" id="KW-1185">Reference proteome</keyword>
<feature type="region of interest" description="Disordered" evidence="6">
    <location>
        <begin position="29"/>
        <end position="49"/>
    </location>
</feature>
<evidence type="ECO:0000256" key="1">
    <source>
        <dbReference type="ARBA" id="ARBA00022723"/>
    </source>
</evidence>
<keyword evidence="7" id="KW-1133">Transmembrane helix</keyword>
<feature type="transmembrane region" description="Helical" evidence="7">
    <location>
        <begin position="163"/>
        <end position="180"/>
    </location>
</feature>
<dbReference type="GO" id="GO:0007165">
    <property type="term" value="P:signal transduction"/>
    <property type="evidence" value="ECO:0007669"/>
    <property type="project" value="InterPro"/>
</dbReference>
<evidence type="ECO:0000256" key="4">
    <source>
        <dbReference type="PIRSR" id="PIRSR623088-2"/>
    </source>
</evidence>
<feature type="region of interest" description="Disordered" evidence="6">
    <location>
        <begin position="656"/>
        <end position="682"/>
    </location>
</feature>
<feature type="compositionally biased region" description="Basic and acidic residues" evidence="6">
    <location>
        <begin position="656"/>
        <end position="665"/>
    </location>
</feature>
<keyword evidence="7" id="KW-0472">Membrane</keyword>
<evidence type="ECO:0000256" key="2">
    <source>
        <dbReference type="ARBA" id="ARBA00022801"/>
    </source>
</evidence>